<keyword evidence="5 9" id="KW-0472">Membrane</keyword>
<dbReference type="OrthoDB" id="2133758at2759"/>
<reference evidence="10" key="2">
    <citation type="journal article" date="2008" name="Genome Biol.">
        <title>Improved genome assembly and evidence-based global gene model set for the chordate Ciona intestinalis: new insight into intron and operon populations.</title>
        <authorList>
            <person name="Satou Y."/>
            <person name="Mineta K."/>
            <person name="Ogasawara M."/>
            <person name="Sasakura Y."/>
            <person name="Shoguchi E."/>
            <person name="Ueno K."/>
            <person name="Yamada L."/>
            <person name="Matsumoto J."/>
            <person name="Wasserscheid J."/>
            <person name="Dewar K."/>
            <person name="Wiley G.B."/>
            <person name="Macmil S.L."/>
            <person name="Roe B.A."/>
            <person name="Zeller R.W."/>
            <person name="Hastings K.E."/>
            <person name="Lemaire P."/>
            <person name="Lindquist E."/>
            <person name="Endo T."/>
            <person name="Hotta K."/>
            <person name="Inaba K."/>
        </authorList>
    </citation>
    <scope>NUCLEOTIDE SEQUENCE [LARGE SCALE GENOMIC DNA]</scope>
    <source>
        <strain evidence="10">wild type</strain>
    </source>
</reference>
<evidence type="ECO:0000256" key="8">
    <source>
        <dbReference type="ARBA" id="ARBA00049560"/>
    </source>
</evidence>
<evidence type="ECO:0000256" key="2">
    <source>
        <dbReference type="ARBA" id="ARBA00007375"/>
    </source>
</evidence>
<evidence type="ECO:0000313" key="11">
    <source>
        <dbReference type="Proteomes" id="UP000008144"/>
    </source>
</evidence>
<evidence type="ECO:0000256" key="5">
    <source>
        <dbReference type="ARBA" id="ARBA00023136"/>
    </source>
</evidence>
<feature type="transmembrane region" description="Helical" evidence="9">
    <location>
        <begin position="127"/>
        <end position="144"/>
    </location>
</feature>
<evidence type="ECO:0000256" key="6">
    <source>
        <dbReference type="ARBA" id="ARBA00035673"/>
    </source>
</evidence>
<protein>
    <recommendedName>
        <fullName evidence="6">lysoplasmalogenase</fullName>
        <ecNumber evidence="6">3.3.2.2</ecNumber>
    </recommendedName>
</protein>
<dbReference type="KEGG" id="cin:101242258"/>
<evidence type="ECO:0000256" key="3">
    <source>
        <dbReference type="ARBA" id="ARBA00022692"/>
    </source>
</evidence>
<comment type="subcellular location">
    <subcellularLocation>
        <location evidence="1">Membrane</location>
        <topology evidence="1">Multi-pass membrane protein</topology>
    </subcellularLocation>
</comment>
<feature type="transmembrane region" description="Helical" evidence="9">
    <location>
        <begin position="187"/>
        <end position="209"/>
    </location>
</feature>
<feature type="transmembrane region" description="Helical" evidence="9">
    <location>
        <begin position="41"/>
        <end position="62"/>
    </location>
</feature>
<dbReference type="Ensembl" id="ENSCINT00000033059.1">
    <property type="protein sequence ID" value="ENSCINP00000033050.1"/>
    <property type="gene ID" value="ENSCING00000023373.1"/>
</dbReference>
<proteinExistence type="inferred from homology"/>
<comment type="catalytic activity">
    <reaction evidence="8">
        <text>a 1-O-(1Z-alkenyl)-sn-glycero-3-phosphocholine + H2O = a 2,3-saturated aldehyde + sn-glycerol 3-phosphocholine</text>
        <dbReference type="Rhea" id="RHEA:22544"/>
        <dbReference type="ChEBI" id="CHEBI:15377"/>
        <dbReference type="ChEBI" id="CHEBI:16870"/>
        <dbReference type="ChEBI" id="CHEBI:73359"/>
        <dbReference type="ChEBI" id="CHEBI:77287"/>
        <dbReference type="EC" id="3.3.2.2"/>
    </reaction>
</comment>
<evidence type="ECO:0000256" key="9">
    <source>
        <dbReference type="SAM" id="Phobius"/>
    </source>
</evidence>
<keyword evidence="11" id="KW-1185">Reference proteome</keyword>
<evidence type="ECO:0000256" key="4">
    <source>
        <dbReference type="ARBA" id="ARBA00022989"/>
    </source>
</evidence>
<feature type="transmembrane region" description="Helical" evidence="9">
    <location>
        <begin position="12"/>
        <end position="29"/>
    </location>
</feature>
<dbReference type="PANTHER" id="PTHR31885">
    <property type="entry name" value="GH04784P"/>
    <property type="match status" value="1"/>
</dbReference>
<dbReference type="PANTHER" id="PTHR31885:SF6">
    <property type="entry name" value="GH04784P"/>
    <property type="match status" value="1"/>
</dbReference>
<dbReference type="Proteomes" id="UP000008144">
    <property type="component" value="Chromosome 10"/>
</dbReference>
<dbReference type="InParanoid" id="H2XTR6"/>
<name>H2XTR6_CIOIN</name>
<evidence type="ECO:0000256" key="1">
    <source>
        <dbReference type="ARBA" id="ARBA00004141"/>
    </source>
</evidence>
<evidence type="ECO:0000256" key="7">
    <source>
        <dbReference type="ARBA" id="ARBA00049458"/>
    </source>
</evidence>
<evidence type="ECO:0000313" key="10">
    <source>
        <dbReference type="Ensembl" id="ENSCINP00000033050.1"/>
    </source>
</evidence>
<dbReference type="AlphaFoldDB" id="H2XTR6"/>
<feature type="transmembrane region" description="Helical" evidence="9">
    <location>
        <begin position="102"/>
        <end position="121"/>
    </location>
</feature>
<feature type="transmembrane region" description="Helical" evidence="9">
    <location>
        <begin position="156"/>
        <end position="175"/>
    </location>
</feature>
<comment type="similarity">
    <text evidence="2">Belongs to the TMEM86 family.</text>
</comment>
<feature type="transmembrane region" description="Helical" evidence="9">
    <location>
        <begin position="221"/>
        <end position="239"/>
    </location>
</feature>
<dbReference type="RefSeq" id="XP_004226556.1">
    <property type="nucleotide sequence ID" value="XM_004226508.3"/>
</dbReference>
<dbReference type="GO" id="GO:0047408">
    <property type="term" value="F:alkenylglycerophosphocholine hydrolase activity"/>
    <property type="evidence" value="ECO:0007669"/>
    <property type="project" value="UniProtKB-EC"/>
</dbReference>
<keyword evidence="3 9" id="KW-0812">Transmembrane</keyword>
<sequence length="243" mass="27496">MAGKKVALNWSQLVPFFVAISIFFPLYCLHMNEYITIPMKIFWVLKCFPIYSLIRFVCKQFYSFNGLRNDTFSFLIVVGLALSSVGDIFLQDGKNRNNDSFFLGLLAFLLAHICYIQAFKWTPLKPGLFFLLLFLVIIETNLLFGGDVLAKYPPTLSIGVYVYTAVIGIMLWRSWARVNFGQLLAGHWQPLCGAVGAIFFVVSDTIIAVSKFRSRFPGSGFLIMTTYYAAQLAIALTVTRRVN</sequence>
<keyword evidence="4 9" id="KW-1133">Transmembrane helix</keyword>
<dbReference type="GO" id="GO:0016787">
    <property type="term" value="F:hydrolase activity"/>
    <property type="evidence" value="ECO:0000318"/>
    <property type="project" value="GO_Central"/>
</dbReference>
<dbReference type="GO" id="GO:0016020">
    <property type="term" value="C:membrane"/>
    <property type="evidence" value="ECO:0000318"/>
    <property type="project" value="GO_Central"/>
</dbReference>
<organism evidence="10 11">
    <name type="scientific">Ciona intestinalis</name>
    <name type="common">Transparent sea squirt</name>
    <name type="synonym">Ascidia intestinalis</name>
    <dbReference type="NCBI Taxonomy" id="7719"/>
    <lineage>
        <taxon>Eukaryota</taxon>
        <taxon>Metazoa</taxon>
        <taxon>Chordata</taxon>
        <taxon>Tunicata</taxon>
        <taxon>Ascidiacea</taxon>
        <taxon>Phlebobranchia</taxon>
        <taxon>Cionidae</taxon>
        <taxon>Ciona</taxon>
    </lineage>
</organism>
<feature type="transmembrane region" description="Helical" evidence="9">
    <location>
        <begin position="74"/>
        <end position="90"/>
    </location>
</feature>
<dbReference type="GeneID" id="101242258"/>
<dbReference type="GeneTree" id="ENSGT00390000007101"/>
<accession>H2XTR6</accession>
<reference evidence="10" key="3">
    <citation type="submission" date="2025-08" db="UniProtKB">
        <authorList>
            <consortium name="Ensembl"/>
        </authorList>
    </citation>
    <scope>IDENTIFICATION</scope>
</reference>
<comment type="catalytic activity">
    <reaction evidence="7">
        <text>a 1-O-(1Z-alkenyl)-sn-glycero-3-phosphoethanolamine + H2O = a 2,3-saturated aldehyde + sn-glycero-3-phosphoethanolamine</text>
        <dbReference type="Rhea" id="RHEA:16905"/>
        <dbReference type="ChEBI" id="CHEBI:15377"/>
        <dbReference type="ChEBI" id="CHEBI:73359"/>
        <dbReference type="ChEBI" id="CHEBI:77288"/>
        <dbReference type="ChEBI" id="CHEBI:143890"/>
        <dbReference type="EC" id="3.3.2.2"/>
    </reaction>
</comment>
<dbReference type="EC" id="3.3.2.2" evidence="6"/>
<dbReference type="OMA" id="ACLIWPA"/>
<reference evidence="11" key="1">
    <citation type="journal article" date="2002" name="Science">
        <title>The draft genome of Ciona intestinalis: insights into chordate and vertebrate origins.</title>
        <authorList>
            <person name="Dehal P."/>
            <person name="Satou Y."/>
            <person name="Campbell R.K."/>
            <person name="Chapman J."/>
            <person name="Degnan B."/>
            <person name="De Tomaso A."/>
            <person name="Davidson B."/>
            <person name="Di Gregorio A."/>
            <person name="Gelpke M."/>
            <person name="Goodstein D.M."/>
            <person name="Harafuji N."/>
            <person name="Hastings K.E."/>
            <person name="Ho I."/>
            <person name="Hotta K."/>
            <person name="Huang W."/>
            <person name="Kawashima T."/>
            <person name="Lemaire P."/>
            <person name="Martinez D."/>
            <person name="Meinertzhagen I.A."/>
            <person name="Necula S."/>
            <person name="Nonaka M."/>
            <person name="Putnam N."/>
            <person name="Rash S."/>
            <person name="Saiga H."/>
            <person name="Satake M."/>
            <person name="Terry A."/>
            <person name="Yamada L."/>
            <person name="Wang H.G."/>
            <person name="Awazu S."/>
            <person name="Azumi K."/>
            <person name="Boore J."/>
            <person name="Branno M."/>
            <person name="Chin-Bow S."/>
            <person name="DeSantis R."/>
            <person name="Doyle S."/>
            <person name="Francino P."/>
            <person name="Keys D.N."/>
            <person name="Haga S."/>
            <person name="Hayashi H."/>
            <person name="Hino K."/>
            <person name="Imai K.S."/>
            <person name="Inaba K."/>
            <person name="Kano S."/>
            <person name="Kobayashi K."/>
            <person name="Kobayashi M."/>
            <person name="Lee B.I."/>
            <person name="Makabe K.W."/>
            <person name="Manohar C."/>
            <person name="Matassi G."/>
            <person name="Medina M."/>
            <person name="Mochizuki Y."/>
            <person name="Mount S."/>
            <person name="Morishita T."/>
            <person name="Miura S."/>
            <person name="Nakayama A."/>
            <person name="Nishizaka S."/>
            <person name="Nomoto H."/>
            <person name="Ohta F."/>
            <person name="Oishi K."/>
            <person name="Rigoutsos I."/>
            <person name="Sano M."/>
            <person name="Sasaki A."/>
            <person name="Sasakura Y."/>
            <person name="Shoguchi E."/>
            <person name="Shin-i T."/>
            <person name="Spagnuolo A."/>
            <person name="Stainier D."/>
            <person name="Suzuki M.M."/>
            <person name="Tassy O."/>
            <person name="Takatori N."/>
            <person name="Tokuoka M."/>
            <person name="Yagi K."/>
            <person name="Yoshizaki F."/>
            <person name="Wada S."/>
            <person name="Zhang C."/>
            <person name="Hyatt P.D."/>
            <person name="Larimer F."/>
            <person name="Detter C."/>
            <person name="Doggett N."/>
            <person name="Glavina T."/>
            <person name="Hawkins T."/>
            <person name="Richardson P."/>
            <person name="Lucas S."/>
            <person name="Kohara Y."/>
            <person name="Levine M."/>
            <person name="Satoh N."/>
            <person name="Rokhsar D.S."/>
        </authorList>
    </citation>
    <scope>NUCLEOTIDE SEQUENCE [LARGE SCALE GENOMIC DNA]</scope>
</reference>
<dbReference type="EMBL" id="EAAA01000559">
    <property type="status" value="NOT_ANNOTATED_CDS"/>
    <property type="molecule type" value="Genomic_DNA"/>
</dbReference>
<accession>A0A1W2WPU0</accession>
<dbReference type="HOGENOM" id="CLU_079086_1_0_1"/>
<reference evidence="10" key="4">
    <citation type="submission" date="2025-09" db="UniProtKB">
        <authorList>
            <consortium name="Ensembl"/>
        </authorList>
    </citation>
    <scope>IDENTIFICATION</scope>
</reference>
<gene>
    <name evidence="10" type="primary">LOC101242258</name>
</gene>
<dbReference type="Pfam" id="PF07947">
    <property type="entry name" value="YhhN"/>
    <property type="match status" value="1"/>
</dbReference>
<dbReference type="InterPro" id="IPR012506">
    <property type="entry name" value="TMEM86B-like"/>
</dbReference>